<dbReference type="Pfam" id="PF11666">
    <property type="entry name" value="DUF2933"/>
    <property type="match status" value="1"/>
</dbReference>
<feature type="compositionally biased region" description="Basic and acidic residues" evidence="1">
    <location>
        <begin position="62"/>
        <end position="74"/>
    </location>
</feature>
<keyword evidence="2" id="KW-0812">Transmembrane</keyword>
<dbReference type="InterPro" id="IPR021682">
    <property type="entry name" value="DUF2933"/>
</dbReference>
<gene>
    <name evidence="3" type="ORF">EV671_101653</name>
</gene>
<dbReference type="AlphaFoldDB" id="A0A4R3UUI5"/>
<evidence type="ECO:0000313" key="4">
    <source>
        <dbReference type="Proteomes" id="UP000295110"/>
    </source>
</evidence>
<feature type="region of interest" description="Disordered" evidence="1">
    <location>
        <begin position="62"/>
        <end position="100"/>
    </location>
</feature>
<proteinExistence type="predicted"/>
<evidence type="ECO:0000256" key="1">
    <source>
        <dbReference type="SAM" id="MobiDB-lite"/>
    </source>
</evidence>
<sequence>MKRNRSHPTGRHMRGAAAPWVLGGFAAIALYFLLTEHRAHLLGALPFLLLAACPLLHMFHGHGDHGGHAGHAPDDAPAPAPAKDPPPASTGTPPAAHHHH</sequence>
<reference evidence="3 4" key="1">
    <citation type="submission" date="2019-03" db="EMBL/GenBank/DDBJ databases">
        <title>Genomic Encyclopedia of Type Strains, Phase IV (KMG-IV): sequencing the most valuable type-strain genomes for metagenomic binning, comparative biology and taxonomic classification.</title>
        <authorList>
            <person name="Goeker M."/>
        </authorList>
    </citation>
    <scope>NUCLEOTIDE SEQUENCE [LARGE SCALE GENOMIC DNA]</scope>
    <source>
        <strain evidence="3 4">DSM 654</strain>
    </source>
</reference>
<feature type="transmembrane region" description="Helical" evidence="2">
    <location>
        <begin position="12"/>
        <end position="34"/>
    </location>
</feature>
<feature type="compositionally biased region" description="Low complexity" evidence="1">
    <location>
        <begin position="89"/>
        <end position="100"/>
    </location>
</feature>
<keyword evidence="2" id="KW-1133">Transmembrane helix</keyword>
<feature type="transmembrane region" description="Helical" evidence="2">
    <location>
        <begin position="40"/>
        <end position="59"/>
    </location>
</feature>
<dbReference type="OrthoDB" id="5298481at2"/>
<keyword evidence="2" id="KW-0472">Membrane</keyword>
<accession>A0A4R3UUI5</accession>
<organism evidence="3 4">
    <name type="scientific">Roseateles saccharophilus</name>
    <name type="common">Pseudomonas saccharophila</name>
    <dbReference type="NCBI Taxonomy" id="304"/>
    <lineage>
        <taxon>Bacteria</taxon>
        <taxon>Pseudomonadati</taxon>
        <taxon>Pseudomonadota</taxon>
        <taxon>Betaproteobacteria</taxon>
        <taxon>Burkholderiales</taxon>
        <taxon>Sphaerotilaceae</taxon>
        <taxon>Roseateles</taxon>
    </lineage>
</organism>
<comment type="caution">
    <text evidence="3">The sequence shown here is derived from an EMBL/GenBank/DDBJ whole genome shotgun (WGS) entry which is preliminary data.</text>
</comment>
<dbReference type="RefSeq" id="WP_132572841.1">
    <property type="nucleotide sequence ID" value="NZ_CBCSGL010000012.1"/>
</dbReference>
<dbReference type="EMBL" id="SMBU01000016">
    <property type="protein sequence ID" value="TCU94631.1"/>
    <property type="molecule type" value="Genomic_DNA"/>
</dbReference>
<evidence type="ECO:0000256" key="2">
    <source>
        <dbReference type="SAM" id="Phobius"/>
    </source>
</evidence>
<feature type="compositionally biased region" description="Pro residues" evidence="1">
    <location>
        <begin position="76"/>
        <end position="88"/>
    </location>
</feature>
<protein>
    <submittedName>
        <fullName evidence="3">DUF2933 family protein</fullName>
    </submittedName>
</protein>
<dbReference type="Proteomes" id="UP000295110">
    <property type="component" value="Unassembled WGS sequence"/>
</dbReference>
<name>A0A4R3UUI5_ROSSA</name>
<keyword evidence="4" id="KW-1185">Reference proteome</keyword>
<evidence type="ECO:0000313" key="3">
    <source>
        <dbReference type="EMBL" id="TCU94631.1"/>
    </source>
</evidence>